<accession>A0A7C3VJD9</accession>
<keyword evidence="1" id="KW-0732">Signal</keyword>
<feature type="chain" id="PRO_5028384381" evidence="1">
    <location>
        <begin position="28"/>
        <end position="140"/>
    </location>
</feature>
<evidence type="ECO:0000313" key="2">
    <source>
        <dbReference type="EMBL" id="HGG00797.1"/>
    </source>
</evidence>
<reference evidence="2" key="1">
    <citation type="journal article" date="2020" name="mSystems">
        <title>Genome- and Community-Level Interaction Insights into Carbon Utilization and Element Cycling Functions of Hydrothermarchaeota in Hydrothermal Sediment.</title>
        <authorList>
            <person name="Zhou Z."/>
            <person name="Liu Y."/>
            <person name="Xu W."/>
            <person name="Pan J."/>
            <person name="Luo Z.H."/>
            <person name="Li M."/>
        </authorList>
    </citation>
    <scope>NUCLEOTIDE SEQUENCE [LARGE SCALE GENOMIC DNA]</scope>
    <source>
        <strain evidence="2">SpSt-374</strain>
    </source>
</reference>
<comment type="caution">
    <text evidence="2">The sequence shown here is derived from an EMBL/GenBank/DDBJ whole genome shotgun (WGS) entry which is preliminary data.</text>
</comment>
<protein>
    <submittedName>
        <fullName evidence="2">Uncharacterized protein</fullName>
    </submittedName>
</protein>
<sequence length="140" mass="15501">MSFKHTASVIIALAVIPGFCLSPVAWAQTDGATAKPAPRLKPPFFEEDRKLEGQQDMFDGFTEMFLDDALGSISDPLSGRTGDGSDIDPFRLTPQDGDGLRPLVVGYSALYRKTPALVYFVVAFHHFRRRGHFRKIVLCV</sequence>
<proteinExistence type="predicted"/>
<dbReference type="AlphaFoldDB" id="A0A7C3VJD9"/>
<name>A0A7C3VJD9_9CYAN</name>
<feature type="signal peptide" evidence="1">
    <location>
        <begin position="1"/>
        <end position="27"/>
    </location>
</feature>
<organism evidence="2">
    <name type="scientific">Planktothricoides sp. SpSt-374</name>
    <dbReference type="NCBI Taxonomy" id="2282167"/>
    <lineage>
        <taxon>Bacteria</taxon>
        <taxon>Bacillati</taxon>
        <taxon>Cyanobacteriota</taxon>
        <taxon>Cyanophyceae</taxon>
        <taxon>Oscillatoriophycideae</taxon>
        <taxon>Oscillatoriales</taxon>
        <taxon>Oscillatoriaceae</taxon>
        <taxon>Planktothricoides</taxon>
    </lineage>
</organism>
<dbReference type="EMBL" id="DSPX01000091">
    <property type="protein sequence ID" value="HGG00797.1"/>
    <property type="molecule type" value="Genomic_DNA"/>
</dbReference>
<evidence type="ECO:0000256" key="1">
    <source>
        <dbReference type="SAM" id="SignalP"/>
    </source>
</evidence>
<gene>
    <name evidence="2" type="ORF">ENR15_09145</name>
</gene>